<keyword evidence="3" id="KW-1185">Reference proteome</keyword>
<accession>W5TLY1</accession>
<protein>
    <recommendedName>
        <fullName evidence="4">Copper chaperone PCu(A)C</fullName>
    </recommendedName>
</protein>
<dbReference type="Gene3D" id="2.60.40.1890">
    <property type="entry name" value="PCu(A)C copper chaperone"/>
    <property type="match status" value="1"/>
</dbReference>
<name>W5TLY1_9NOCA</name>
<dbReference type="InterPro" id="IPR007410">
    <property type="entry name" value="LpqE-like"/>
</dbReference>
<evidence type="ECO:0000313" key="3">
    <source>
        <dbReference type="Proteomes" id="UP000019150"/>
    </source>
</evidence>
<dbReference type="AlphaFoldDB" id="W5TLY1"/>
<dbReference type="OrthoDB" id="9796962at2"/>
<evidence type="ECO:0000313" key="2">
    <source>
        <dbReference type="EMBL" id="AHH18251.1"/>
    </source>
</evidence>
<dbReference type="SUPFAM" id="SSF110087">
    <property type="entry name" value="DR1885-like metal-binding protein"/>
    <property type="match status" value="1"/>
</dbReference>
<dbReference type="PANTHER" id="PTHR36302">
    <property type="entry name" value="BLR7088 PROTEIN"/>
    <property type="match status" value="1"/>
</dbReference>
<dbReference type="Proteomes" id="UP000019150">
    <property type="component" value="Chromosome"/>
</dbReference>
<feature type="region of interest" description="Disordered" evidence="1">
    <location>
        <begin position="1"/>
        <end position="30"/>
    </location>
</feature>
<gene>
    <name evidence="2" type="ORF">NONO_c34640</name>
</gene>
<dbReference type="eggNOG" id="COG2847">
    <property type="taxonomic scope" value="Bacteria"/>
</dbReference>
<dbReference type="Pfam" id="PF04314">
    <property type="entry name" value="PCuAC"/>
    <property type="match status" value="1"/>
</dbReference>
<organism evidence="2 3">
    <name type="scientific">Nocardia nova SH22a</name>
    <dbReference type="NCBI Taxonomy" id="1415166"/>
    <lineage>
        <taxon>Bacteria</taxon>
        <taxon>Bacillati</taxon>
        <taxon>Actinomycetota</taxon>
        <taxon>Actinomycetes</taxon>
        <taxon>Mycobacteriales</taxon>
        <taxon>Nocardiaceae</taxon>
        <taxon>Nocardia</taxon>
    </lineage>
</organism>
<dbReference type="PATRIC" id="fig|1415166.3.peg.3555"/>
<evidence type="ECO:0008006" key="4">
    <source>
        <dbReference type="Google" id="ProtNLM"/>
    </source>
</evidence>
<dbReference type="InterPro" id="IPR036182">
    <property type="entry name" value="PCuAC_sf"/>
</dbReference>
<dbReference type="PANTHER" id="PTHR36302:SF1">
    <property type="entry name" value="COPPER CHAPERONE PCU(A)C"/>
    <property type="match status" value="1"/>
</dbReference>
<proteinExistence type="predicted"/>
<dbReference type="EMBL" id="CP006850">
    <property type="protein sequence ID" value="AHH18251.1"/>
    <property type="molecule type" value="Genomic_DNA"/>
</dbReference>
<evidence type="ECO:0000256" key="1">
    <source>
        <dbReference type="SAM" id="MobiDB-lite"/>
    </source>
</evidence>
<reference evidence="2 3" key="1">
    <citation type="journal article" date="2014" name="Appl. Environ. Microbiol.">
        <title>Insights into the Microbial Degradation of Rubber and Gutta-Percha by Analysis of the Complete Genome of Nocardia nova SH22a.</title>
        <authorList>
            <person name="Luo Q."/>
            <person name="Hiessl S."/>
            <person name="Poehlein A."/>
            <person name="Daniel R."/>
            <person name="Steinbuchel A."/>
        </authorList>
    </citation>
    <scope>NUCLEOTIDE SEQUENCE [LARGE SCALE GENOMIC DNA]</scope>
    <source>
        <strain evidence="2">SH22a</strain>
    </source>
</reference>
<dbReference type="HOGENOM" id="CLU_100939_0_0_11"/>
<dbReference type="STRING" id="1415166.NONO_c34640"/>
<dbReference type="KEGG" id="nno:NONO_c34640"/>
<dbReference type="InterPro" id="IPR058248">
    <property type="entry name" value="Lxx211020-like"/>
</dbReference>
<sequence>MSLVPCPTRASGHRPARISPSARRFRPGTAARRSATALATGVTAVSIALTGCSSSTEHPGADADAVTVSNQWIKAADSGMSSAFAEFANGSDREVRIVDATAPVAARMEIHEVVAADGGTMMRPKAGGLVIPPHGAAKLTPGGDHLMFIDLKAPLRTGTQAPITVKFADGSSTTFTAQVRDFAGNQENYAPSGDAAAPKHGG</sequence>